<dbReference type="EMBL" id="VBPB01000390">
    <property type="protein sequence ID" value="TMQ68336.1"/>
    <property type="molecule type" value="Genomic_DNA"/>
</dbReference>
<keyword evidence="2" id="KW-0802">TPR repeat</keyword>
<evidence type="ECO:0000256" key="2">
    <source>
        <dbReference type="ARBA" id="ARBA00022803"/>
    </source>
</evidence>
<feature type="transmembrane region" description="Helical" evidence="3">
    <location>
        <begin position="21"/>
        <end position="39"/>
    </location>
</feature>
<feature type="transmembrane region" description="Helical" evidence="3">
    <location>
        <begin position="95"/>
        <end position="115"/>
    </location>
</feature>
<dbReference type="InterPro" id="IPR052346">
    <property type="entry name" value="O-mannosyl-transferase_TMTC"/>
</dbReference>
<sequence>MSRAGSRAKAPRRAPPPAPGGGAWLDVALIAIAVAAAYANTLRVPFILDDYASIRENPLIYHWQGIGALWRANPMRSLTYLTFALNHRLGGFDPLIYHLTNLKIHVLAGLALYGFARGALRAPRLAGAVPAQVRRWLPVTAALIFVLHPLQTQAVTYIVQRLASLVALGYFVSLAAYVQARLSPPGPRRALWAGLCVASMLL</sequence>
<gene>
    <name evidence="4" type="ORF">E6K81_16635</name>
</gene>
<dbReference type="PANTHER" id="PTHR44227">
    <property type="match status" value="1"/>
</dbReference>
<dbReference type="PANTHER" id="PTHR44227:SF3">
    <property type="entry name" value="PROTEIN O-MANNOSYL-TRANSFERASE TMTC4"/>
    <property type="match status" value="1"/>
</dbReference>
<keyword evidence="3" id="KW-0812">Transmembrane</keyword>
<feature type="non-terminal residue" evidence="4">
    <location>
        <position position="202"/>
    </location>
</feature>
<feature type="transmembrane region" description="Helical" evidence="3">
    <location>
        <begin position="158"/>
        <end position="178"/>
    </location>
</feature>
<evidence type="ECO:0000256" key="3">
    <source>
        <dbReference type="SAM" id="Phobius"/>
    </source>
</evidence>
<evidence type="ECO:0000313" key="5">
    <source>
        <dbReference type="Proteomes" id="UP000319771"/>
    </source>
</evidence>
<name>A0A538TXH4_UNCEI</name>
<proteinExistence type="predicted"/>
<keyword evidence="1" id="KW-0677">Repeat</keyword>
<comment type="caution">
    <text evidence="4">The sequence shown here is derived from an EMBL/GenBank/DDBJ whole genome shotgun (WGS) entry which is preliminary data.</text>
</comment>
<keyword evidence="3" id="KW-1133">Transmembrane helix</keyword>
<organism evidence="4 5">
    <name type="scientific">Eiseniibacteriota bacterium</name>
    <dbReference type="NCBI Taxonomy" id="2212470"/>
    <lineage>
        <taxon>Bacteria</taxon>
        <taxon>Candidatus Eiseniibacteriota</taxon>
    </lineage>
</organism>
<dbReference type="AlphaFoldDB" id="A0A538TXH4"/>
<evidence type="ECO:0008006" key="6">
    <source>
        <dbReference type="Google" id="ProtNLM"/>
    </source>
</evidence>
<dbReference type="Proteomes" id="UP000319771">
    <property type="component" value="Unassembled WGS sequence"/>
</dbReference>
<keyword evidence="3" id="KW-0472">Membrane</keyword>
<evidence type="ECO:0000256" key="1">
    <source>
        <dbReference type="ARBA" id="ARBA00022737"/>
    </source>
</evidence>
<accession>A0A538TXH4</accession>
<reference evidence="4 5" key="1">
    <citation type="journal article" date="2019" name="Nat. Microbiol.">
        <title>Mediterranean grassland soil C-N compound turnover is dependent on rainfall and depth, and is mediated by genomically divergent microorganisms.</title>
        <authorList>
            <person name="Diamond S."/>
            <person name="Andeer P.F."/>
            <person name="Li Z."/>
            <person name="Crits-Christoph A."/>
            <person name="Burstein D."/>
            <person name="Anantharaman K."/>
            <person name="Lane K.R."/>
            <person name="Thomas B.C."/>
            <person name="Pan C."/>
            <person name="Northen T.R."/>
            <person name="Banfield J.F."/>
        </authorList>
    </citation>
    <scope>NUCLEOTIDE SEQUENCE [LARGE SCALE GENOMIC DNA]</scope>
    <source>
        <strain evidence="4">WS_11</strain>
    </source>
</reference>
<evidence type="ECO:0000313" key="4">
    <source>
        <dbReference type="EMBL" id="TMQ68336.1"/>
    </source>
</evidence>
<protein>
    <recommendedName>
        <fullName evidence="6">Glycosyltransferase RgtA/B/C/D-like domain-containing protein</fullName>
    </recommendedName>
</protein>